<comment type="caution">
    <text evidence="5">The sequence shown here is derived from an EMBL/GenBank/DDBJ whole genome shotgun (WGS) entry which is preliminary data.</text>
</comment>
<feature type="domain" description="HTH gntR-type" evidence="4">
    <location>
        <begin position="13"/>
        <end position="80"/>
    </location>
</feature>
<dbReference type="CDD" id="cd07377">
    <property type="entry name" value="WHTH_GntR"/>
    <property type="match status" value="1"/>
</dbReference>
<evidence type="ECO:0000313" key="5">
    <source>
        <dbReference type="EMBL" id="MPM20593.1"/>
    </source>
</evidence>
<reference evidence="5" key="1">
    <citation type="submission" date="2019-08" db="EMBL/GenBank/DDBJ databases">
        <authorList>
            <person name="Kucharzyk K."/>
            <person name="Murdoch R.W."/>
            <person name="Higgins S."/>
            <person name="Loffler F."/>
        </authorList>
    </citation>
    <scope>NUCLEOTIDE SEQUENCE</scope>
</reference>
<keyword evidence="3" id="KW-0804">Transcription</keyword>
<sequence length="224" mass="25595">MAILQLMDNTTKSQLIDTIYNHLKHQIRQGLLPNGAKLSENTLAKEFSCSRTPVREALKRLEQDGFVVIVAHSGSYVKDITMVDYQQLTEVRAYLEALAIRLACENGADPAILDQILDRMDALWKGGKAFDVQTFSSLHYQFHLELVKLSGNNLLALTYSRLNLSEAALLFAQNINDRGIAKTQAEHRRLVDAIRARDEKEGERFMLSHLWRKRDRFRAQTQVI</sequence>
<dbReference type="SUPFAM" id="SSF48008">
    <property type="entry name" value="GntR ligand-binding domain-like"/>
    <property type="match status" value="1"/>
</dbReference>
<evidence type="ECO:0000259" key="4">
    <source>
        <dbReference type="PROSITE" id="PS50949"/>
    </source>
</evidence>
<proteinExistence type="predicted"/>
<dbReference type="Pfam" id="PF07729">
    <property type="entry name" value="FCD"/>
    <property type="match status" value="1"/>
</dbReference>
<dbReference type="PANTHER" id="PTHR43537">
    <property type="entry name" value="TRANSCRIPTIONAL REGULATOR, GNTR FAMILY"/>
    <property type="match status" value="1"/>
</dbReference>
<dbReference type="InterPro" id="IPR011711">
    <property type="entry name" value="GntR_C"/>
</dbReference>
<dbReference type="PANTHER" id="PTHR43537:SF45">
    <property type="entry name" value="GNTR FAMILY REGULATORY PROTEIN"/>
    <property type="match status" value="1"/>
</dbReference>
<dbReference type="InterPro" id="IPR036388">
    <property type="entry name" value="WH-like_DNA-bd_sf"/>
</dbReference>
<dbReference type="AlphaFoldDB" id="A0A644Y235"/>
<dbReference type="SMART" id="SM00345">
    <property type="entry name" value="HTH_GNTR"/>
    <property type="match status" value="1"/>
</dbReference>
<dbReference type="GO" id="GO:0003700">
    <property type="term" value="F:DNA-binding transcription factor activity"/>
    <property type="evidence" value="ECO:0007669"/>
    <property type="project" value="InterPro"/>
</dbReference>
<dbReference type="Pfam" id="PF00392">
    <property type="entry name" value="GntR"/>
    <property type="match status" value="1"/>
</dbReference>
<keyword evidence="1" id="KW-0805">Transcription regulation</keyword>
<dbReference type="Gene3D" id="1.10.10.10">
    <property type="entry name" value="Winged helix-like DNA-binding domain superfamily/Winged helix DNA-binding domain"/>
    <property type="match status" value="1"/>
</dbReference>
<accession>A0A644Y235</accession>
<dbReference type="InterPro" id="IPR000524">
    <property type="entry name" value="Tscrpt_reg_HTH_GntR"/>
</dbReference>
<protein>
    <submittedName>
        <fullName evidence="5">Putative D-xylose utilization operon transcriptional repressor</fullName>
    </submittedName>
</protein>
<evidence type="ECO:0000256" key="3">
    <source>
        <dbReference type="ARBA" id="ARBA00023163"/>
    </source>
</evidence>
<dbReference type="SUPFAM" id="SSF46785">
    <property type="entry name" value="Winged helix' DNA-binding domain"/>
    <property type="match status" value="1"/>
</dbReference>
<name>A0A644Y235_9ZZZZ</name>
<dbReference type="Gene3D" id="1.20.120.530">
    <property type="entry name" value="GntR ligand-binding domain-like"/>
    <property type="match status" value="1"/>
</dbReference>
<evidence type="ECO:0000256" key="1">
    <source>
        <dbReference type="ARBA" id="ARBA00023015"/>
    </source>
</evidence>
<dbReference type="EMBL" id="VSSQ01003418">
    <property type="protein sequence ID" value="MPM20593.1"/>
    <property type="molecule type" value="Genomic_DNA"/>
</dbReference>
<dbReference type="SMART" id="SM00895">
    <property type="entry name" value="FCD"/>
    <property type="match status" value="1"/>
</dbReference>
<dbReference type="GO" id="GO:0003677">
    <property type="term" value="F:DNA binding"/>
    <property type="evidence" value="ECO:0007669"/>
    <property type="project" value="UniProtKB-KW"/>
</dbReference>
<keyword evidence="2" id="KW-0238">DNA-binding</keyword>
<dbReference type="PRINTS" id="PR00035">
    <property type="entry name" value="HTHGNTR"/>
</dbReference>
<dbReference type="InterPro" id="IPR008920">
    <property type="entry name" value="TF_FadR/GntR_C"/>
</dbReference>
<organism evidence="5">
    <name type="scientific">bioreactor metagenome</name>
    <dbReference type="NCBI Taxonomy" id="1076179"/>
    <lineage>
        <taxon>unclassified sequences</taxon>
        <taxon>metagenomes</taxon>
        <taxon>ecological metagenomes</taxon>
    </lineage>
</organism>
<dbReference type="PROSITE" id="PS50949">
    <property type="entry name" value="HTH_GNTR"/>
    <property type="match status" value="1"/>
</dbReference>
<gene>
    <name evidence="5" type="primary">gntR_8</name>
    <name evidence="5" type="ORF">SDC9_67024</name>
</gene>
<dbReference type="InterPro" id="IPR036390">
    <property type="entry name" value="WH_DNA-bd_sf"/>
</dbReference>
<evidence type="ECO:0000256" key="2">
    <source>
        <dbReference type="ARBA" id="ARBA00023125"/>
    </source>
</evidence>